<evidence type="ECO:0000256" key="6">
    <source>
        <dbReference type="SAM" id="Phobius"/>
    </source>
</evidence>
<dbReference type="EMBL" id="JBFNXX010000003">
    <property type="protein sequence ID" value="MEW9918894.1"/>
    <property type="molecule type" value="Genomic_DNA"/>
</dbReference>
<evidence type="ECO:0000313" key="9">
    <source>
        <dbReference type="Proteomes" id="UP001556098"/>
    </source>
</evidence>
<dbReference type="InterPro" id="IPR011701">
    <property type="entry name" value="MFS"/>
</dbReference>
<feature type="transmembrane region" description="Helical" evidence="6">
    <location>
        <begin position="134"/>
        <end position="158"/>
    </location>
</feature>
<evidence type="ECO:0000256" key="3">
    <source>
        <dbReference type="ARBA" id="ARBA00022692"/>
    </source>
</evidence>
<keyword evidence="4 6" id="KW-1133">Transmembrane helix</keyword>
<keyword evidence="3 6" id="KW-0812">Transmembrane</keyword>
<dbReference type="InterPro" id="IPR050189">
    <property type="entry name" value="MFS_Efflux_Transporters"/>
</dbReference>
<sequence length="391" mass="40612">MRAASHDPLLIPLLSLGNFVVGVAAFSIVGILEPLGADLGQSAAAAGQLLTVYALAYAILSPLMVALSGRIGRRRVLTAAALLIALAAAISALAPDFAVLNIGRIIAAAGAGIFTPVAAAVAATLSPEDRRAKVLAAVFFGFTISQVMGVPIGSWIAYTFGWRWTFWLVTLLALPVALLIWLRVPAGLKFQPVRMQDLGEVILRGRVMLAVLFTSTFLGATYVLYTYIAPLLSQTMGYGRDGIAFILLVFGCGAVCGNMLGGYLADRFGWRVTLAGLCLTQIVIMPLYSLLPVSTAVLIAMSFFWSFFGWAFMAGQQMRLVGMAGSQAPVVLALNAAAIYIGAAVGSALGGLVIATFGIIAIGLAAGIAAALALLHLEVSARLSPAPATPS</sequence>
<feature type="transmembrane region" description="Helical" evidence="6">
    <location>
        <begin position="207"/>
        <end position="228"/>
    </location>
</feature>
<accession>A0ABV3RKK7</accession>
<feature type="transmembrane region" description="Helical" evidence="6">
    <location>
        <begin position="327"/>
        <end position="346"/>
    </location>
</feature>
<dbReference type="Gene3D" id="1.20.1250.20">
    <property type="entry name" value="MFS general substrate transporter like domains"/>
    <property type="match status" value="1"/>
</dbReference>
<feature type="transmembrane region" description="Helical" evidence="6">
    <location>
        <begin position="164"/>
        <end position="186"/>
    </location>
</feature>
<protein>
    <submittedName>
        <fullName evidence="8">MFS transporter</fullName>
    </submittedName>
</protein>
<evidence type="ECO:0000259" key="7">
    <source>
        <dbReference type="PROSITE" id="PS50850"/>
    </source>
</evidence>
<reference evidence="8 9" key="1">
    <citation type="submission" date="2024-07" db="EMBL/GenBank/DDBJ databases">
        <title>Marimonas sp.nov., isolated from tidal-flat sediment.</title>
        <authorList>
            <person name="Jayan J.N."/>
            <person name="Lee S.S."/>
        </authorList>
    </citation>
    <scope>NUCLEOTIDE SEQUENCE [LARGE SCALE GENOMIC DNA]</scope>
    <source>
        <strain evidence="8 9">MJW-29</strain>
    </source>
</reference>
<keyword evidence="5 6" id="KW-0472">Membrane</keyword>
<evidence type="ECO:0000256" key="1">
    <source>
        <dbReference type="ARBA" id="ARBA00004651"/>
    </source>
</evidence>
<dbReference type="CDD" id="cd17324">
    <property type="entry name" value="MFS_NepI_like"/>
    <property type="match status" value="1"/>
</dbReference>
<dbReference type="Proteomes" id="UP001556098">
    <property type="component" value="Unassembled WGS sequence"/>
</dbReference>
<feature type="transmembrane region" description="Helical" evidence="6">
    <location>
        <begin position="44"/>
        <end position="64"/>
    </location>
</feature>
<name>A0ABV3RKK7_9RHOB</name>
<dbReference type="Pfam" id="PF07690">
    <property type="entry name" value="MFS_1"/>
    <property type="match status" value="1"/>
</dbReference>
<comment type="subcellular location">
    <subcellularLocation>
        <location evidence="1">Cell membrane</location>
        <topology evidence="1">Multi-pass membrane protein</topology>
    </subcellularLocation>
</comment>
<organism evidence="8 9">
    <name type="scientific">Sulfitobacter sediminis</name>
    <dbReference type="NCBI Taxonomy" id="3234186"/>
    <lineage>
        <taxon>Bacteria</taxon>
        <taxon>Pseudomonadati</taxon>
        <taxon>Pseudomonadota</taxon>
        <taxon>Alphaproteobacteria</taxon>
        <taxon>Rhodobacterales</taxon>
        <taxon>Roseobacteraceae</taxon>
        <taxon>Sulfitobacter</taxon>
    </lineage>
</organism>
<feature type="domain" description="Major facilitator superfamily (MFS) profile" evidence="7">
    <location>
        <begin position="10"/>
        <end position="388"/>
    </location>
</feature>
<dbReference type="SUPFAM" id="SSF103473">
    <property type="entry name" value="MFS general substrate transporter"/>
    <property type="match status" value="1"/>
</dbReference>
<feature type="transmembrane region" description="Helical" evidence="6">
    <location>
        <begin position="101"/>
        <end position="122"/>
    </location>
</feature>
<evidence type="ECO:0000313" key="8">
    <source>
        <dbReference type="EMBL" id="MEW9918894.1"/>
    </source>
</evidence>
<dbReference type="PANTHER" id="PTHR43124">
    <property type="entry name" value="PURINE EFFLUX PUMP PBUE"/>
    <property type="match status" value="1"/>
</dbReference>
<dbReference type="PANTHER" id="PTHR43124:SF10">
    <property type="entry name" value="PURINE EFFLUX PUMP PBUE"/>
    <property type="match status" value="1"/>
</dbReference>
<feature type="transmembrane region" description="Helical" evidence="6">
    <location>
        <begin position="243"/>
        <end position="265"/>
    </location>
</feature>
<keyword evidence="2" id="KW-1003">Cell membrane</keyword>
<dbReference type="PROSITE" id="PS50850">
    <property type="entry name" value="MFS"/>
    <property type="match status" value="1"/>
</dbReference>
<keyword evidence="9" id="KW-1185">Reference proteome</keyword>
<dbReference type="InterPro" id="IPR020846">
    <property type="entry name" value="MFS_dom"/>
</dbReference>
<feature type="transmembrane region" description="Helical" evidence="6">
    <location>
        <begin position="76"/>
        <end position="95"/>
    </location>
</feature>
<gene>
    <name evidence="8" type="ORF">AB2B41_04735</name>
</gene>
<evidence type="ECO:0000256" key="2">
    <source>
        <dbReference type="ARBA" id="ARBA00022475"/>
    </source>
</evidence>
<evidence type="ECO:0000256" key="5">
    <source>
        <dbReference type="ARBA" id="ARBA00023136"/>
    </source>
</evidence>
<feature type="transmembrane region" description="Helical" evidence="6">
    <location>
        <begin position="9"/>
        <end position="32"/>
    </location>
</feature>
<dbReference type="InterPro" id="IPR036259">
    <property type="entry name" value="MFS_trans_sf"/>
</dbReference>
<feature type="transmembrane region" description="Helical" evidence="6">
    <location>
        <begin position="352"/>
        <end position="375"/>
    </location>
</feature>
<comment type="caution">
    <text evidence="8">The sequence shown here is derived from an EMBL/GenBank/DDBJ whole genome shotgun (WGS) entry which is preliminary data.</text>
</comment>
<feature type="transmembrane region" description="Helical" evidence="6">
    <location>
        <begin position="297"/>
        <end position="315"/>
    </location>
</feature>
<evidence type="ECO:0000256" key="4">
    <source>
        <dbReference type="ARBA" id="ARBA00022989"/>
    </source>
</evidence>
<dbReference type="RefSeq" id="WP_367876601.1">
    <property type="nucleotide sequence ID" value="NZ_JBFNXX010000003.1"/>
</dbReference>
<proteinExistence type="predicted"/>